<evidence type="ECO:0000313" key="1">
    <source>
        <dbReference type="EMBL" id="GBM13606.1"/>
    </source>
</evidence>
<reference evidence="1 2" key="1">
    <citation type="journal article" date="2019" name="Sci. Rep.">
        <title>Orb-weaving spider Araneus ventricosus genome elucidates the spidroin gene catalogue.</title>
        <authorList>
            <person name="Kono N."/>
            <person name="Nakamura H."/>
            <person name="Ohtoshi R."/>
            <person name="Moran D.A.P."/>
            <person name="Shinohara A."/>
            <person name="Yoshida Y."/>
            <person name="Fujiwara M."/>
            <person name="Mori M."/>
            <person name="Tomita M."/>
            <person name="Arakawa K."/>
        </authorList>
    </citation>
    <scope>NUCLEOTIDE SEQUENCE [LARGE SCALE GENOMIC DNA]</scope>
</reference>
<evidence type="ECO:0000313" key="2">
    <source>
        <dbReference type="Proteomes" id="UP000499080"/>
    </source>
</evidence>
<organism evidence="1 2">
    <name type="scientific">Araneus ventricosus</name>
    <name type="common">Orbweaver spider</name>
    <name type="synonym">Epeira ventricosa</name>
    <dbReference type="NCBI Taxonomy" id="182803"/>
    <lineage>
        <taxon>Eukaryota</taxon>
        <taxon>Metazoa</taxon>
        <taxon>Ecdysozoa</taxon>
        <taxon>Arthropoda</taxon>
        <taxon>Chelicerata</taxon>
        <taxon>Arachnida</taxon>
        <taxon>Araneae</taxon>
        <taxon>Araneomorphae</taxon>
        <taxon>Entelegynae</taxon>
        <taxon>Araneoidea</taxon>
        <taxon>Araneidae</taxon>
        <taxon>Araneus</taxon>
    </lineage>
</organism>
<dbReference type="AlphaFoldDB" id="A0A4Y2DBZ4"/>
<accession>A0A4Y2DBZ4</accession>
<proteinExistence type="predicted"/>
<sequence>SEKYQEPSRDYYVTSLPVGKGIKSNLSEQESVRWRIATTLENQFHQLPSRFNHFLHTFSSAHRQ</sequence>
<dbReference type="Proteomes" id="UP000499080">
    <property type="component" value="Unassembled WGS sequence"/>
</dbReference>
<feature type="non-terminal residue" evidence="1">
    <location>
        <position position="1"/>
    </location>
</feature>
<comment type="caution">
    <text evidence="1">The sequence shown here is derived from an EMBL/GenBank/DDBJ whole genome shotgun (WGS) entry which is preliminary data.</text>
</comment>
<keyword evidence="2" id="KW-1185">Reference proteome</keyword>
<gene>
    <name evidence="1" type="ORF">AVEN_136819_1</name>
</gene>
<name>A0A4Y2DBZ4_ARAVE</name>
<protein>
    <submittedName>
        <fullName evidence="1">Uncharacterized protein</fullName>
    </submittedName>
</protein>
<dbReference type="EMBL" id="BGPR01242205">
    <property type="protein sequence ID" value="GBM13606.1"/>
    <property type="molecule type" value="Genomic_DNA"/>
</dbReference>